<accession>A0ABR8FPX8</accession>
<comment type="similarity">
    <text evidence="3">Belongs to the peptidase M50B family.</text>
</comment>
<evidence type="ECO:0000256" key="4">
    <source>
        <dbReference type="ARBA" id="ARBA00022692"/>
    </source>
</evidence>
<dbReference type="InterPro" id="IPR008915">
    <property type="entry name" value="Peptidase_M50"/>
</dbReference>
<evidence type="ECO:0000256" key="2">
    <source>
        <dbReference type="ARBA" id="ARBA00004141"/>
    </source>
</evidence>
<keyword evidence="5 7" id="KW-1133">Transmembrane helix</keyword>
<dbReference type="CDD" id="cd05709">
    <property type="entry name" value="S2P-M50"/>
    <property type="match status" value="1"/>
</dbReference>
<evidence type="ECO:0000256" key="3">
    <source>
        <dbReference type="ARBA" id="ARBA00007931"/>
    </source>
</evidence>
<keyword evidence="6 7" id="KW-0472">Membrane</keyword>
<evidence type="ECO:0000256" key="5">
    <source>
        <dbReference type="ARBA" id="ARBA00022989"/>
    </source>
</evidence>
<sequence length="470" mass="54827">MNLEENSNLSLADCQTLVCPNLKIHWQILPVVDSDKVFLQAIKTDKKLLFSATEGYALKHFDGTWTVKQVQKKCQQKFGESIDSNFIMQLLNKLADLQVLAIPKKHNINNLTTNSQTTKAIKLYRLKSAVQWIWHTDGYWLIRLQNTDNLAYFQVSNYDKNLIIQLSKLPVETIIAKYKINPQYLQELLQRLALKGMLEGIEPPKYQKKFSLLQILYFKFRLFNPDNWLNVNINKFRFIFTAEFCFLLCLFLGFTTVIAFARQETIYNFGQELWKSQGFSLIIPFALLMMFVVSIHELGHAFTLKHYKGVVLDIGLMFICLLPGAYTNTTDAYGLVKRKQRALVMAAGVICQVVIWGIALCLWSISPPVNWFYIATYLLMLAAQFTLVINLNPLNKFDGYYLLEAMTGINHLRQRSFAYYAQLWRREPSQERTEDIEILVVYAPACLLYITWLVINLFFWIWHLYTPFFQ</sequence>
<comment type="subcellular location">
    <subcellularLocation>
        <location evidence="2">Membrane</location>
        <topology evidence="2">Multi-pass membrane protein</topology>
    </subcellularLocation>
</comment>
<comment type="caution">
    <text evidence="9">The sequence shown here is derived from an EMBL/GenBank/DDBJ whole genome shotgun (WGS) entry which is preliminary data.</text>
</comment>
<dbReference type="RefSeq" id="WP_190966160.1">
    <property type="nucleotide sequence ID" value="NZ_JACJTB010000002.1"/>
</dbReference>
<protein>
    <submittedName>
        <fullName evidence="9">M50 family metallopeptidase</fullName>
    </submittedName>
</protein>
<feature type="transmembrane region" description="Helical" evidence="7">
    <location>
        <begin position="439"/>
        <end position="462"/>
    </location>
</feature>
<dbReference type="EMBL" id="JACJTB010000002">
    <property type="protein sequence ID" value="MBD2593199.1"/>
    <property type="molecule type" value="Genomic_DNA"/>
</dbReference>
<evidence type="ECO:0000256" key="6">
    <source>
        <dbReference type="ARBA" id="ARBA00023136"/>
    </source>
</evidence>
<keyword evidence="4 7" id="KW-0812">Transmembrane</keyword>
<reference evidence="9 10" key="1">
    <citation type="journal article" date="2020" name="ISME J.">
        <title>Comparative genomics reveals insights into cyanobacterial evolution and habitat adaptation.</title>
        <authorList>
            <person name="Chen M.Y."/>
            <person name="Teng W.K."/>
            <person name="Zhao L."/>
            <person name="Hu C.X."/>
            <person name="Zhou Y.K."/>
            <person name="Han B.P."/>
            <person name="Song L.R."/>
            <person name="Shu W.S."/>
        </authorList>
    </citation>
    <scope>NUCLEOTIDE SEQUENCE [LARGE SCALE GENOMIC DNA]</scope>
    <source>
        <strain evidence="9 10">FACHB-130</strain>
    </source>
</reference>
<feature type="transmembrane region" description="Helical" evidence="7">
    <location>
        <begin position="238"/>
        <end position="261"/>
    </location>
</feature>
<dbReference type="Pfam" id="PF02163">
    <property type="entry name" value="Peptidase_M50"/>
    <property type="match status" value="1"/>
</dbReference>
<evidence type="ECO:0000256" key="1">
    <source>
        <dbReference type="ARBA" id="ARBA00001947"/>
    </source>
</evidence>
<feature type="transmembrane region" description="Helical" evidence="7">
    <location>
        <begin position="371"/>
        <end position="391"/>
    </location>
</feature>
<evidence type="ECO:0000256" key="7">
    <source>
        <dbReference type="SAM" id="Phobius"/>
    </source>
</evidence>
<feature type="transmembrane region" description="Helical" evidence="7">
    <location>
        <begin position="281"/>
        <end position="302"/>
    </location>
</feature>
<evidence type="ECO:0000259" key="8">
    <source>
        <dbReference type="Pfam" id="PF02163"/>
    </source>
</evidence>
<name>A0ABR8FPX8_9NOSO</name>
<organism evidence="9 10">
    <name type="scientific">Nostoc spongiaeforme FACHB-130</name>
    <dbReference type="NCBI Taxonomy" id="1357510"/>
    <lineage>
        <taxon>Bacteria</taxon>
        <taxon>Bacillati</taxon>
        <taxon>Cyanobacteriota</taxon>
        <taxon>Cyanophyceae</taxon>
        <taxon>Nostocales</taxon>
        <taxon>Nostocaceae</taxon>
        <taxon>Nostoc</taxon>
    </lineage>
</organism>
<keyword evidence="10" id="KW-1185">Reference proteome</keyword>
<feature type="domain" description="Peptidase M50" evidence="8">
    <location>
        <begin position="285"/>
        <end position="363"/>
    </location>
</feature>
<proteinExistence type="inferred from homology"/>
<dbReference type="Proteomes" id="UP000603457">
    <property type="component" value="Unassembled WGS sequence"/>
</dbReference>
<evidence type="ECO:0000313" key="9">
    <source>
        <dbReference type="EMBL" id="MBD2593199.1"/>
    </source>
</evidence>
<comment type="cofactor">
    <cofactor evidence="1">
        <name>Zn(2+)</name>
        <dbReference type="ChEBI" id="CHEBI:29105"/>
    </cofactor>
</comment>
<gene>
    <name evidence="9" type="ORF">H6G74_02505</name>
</gene>
<evidence type="ECO:0000313" key="10">
    <source>
        <dbReference type="Proteomes" id="UP000603457"/>
    </source>
</evidence>
<feature type="transmembrane region" description="Helical" evidence="7">
    <location>
        <begin position="314"/>
        <end position="336"/>
    </location>
</feature>
<feature type="transmembrane region" description="Helical" evidence="7">
    <location>
        <begin position="343"/>
        <end position="365"/>
    </location>
</feature>